<proteinExistence type="predicted"/>
<dbReference type="InterPro" id="IPR022646">
    <property type="entry name" value="SecD/SecF_CS"/>
</dbReference>
<gene>
    <name evidence="2" type="ORF">NBRC111894_3931</name>
</gene>
<reference evidence="2 3" key="1">
    <citation type="submission" date="2017-11" db="EMBL/GenBank/DDBJ databases">
        <title>Draft Genome Sequence of Sporolactobacillus inulinus NBRC 111894 Isolated from Koso, a Japanese Sugar-Vegetable Fermented Beverage.</title>
        <authorList>
            <person name="Chiou T.Y."/>
            <person name="Oshima K."/>
            <person name="Suda W."/>
            <person name="Hattori M."/>
            <person name="Takahashi T."/>
        </authorList>
    </citation>
    <scope>NUCLEOTIDE SEQUENCE [LARGE SCALE GENOMIC DNA]</scope>
    <source>
        <strain evidence="2 3">NBRC111894</strain>
    </source>
</reference>
<sequence length="69" mass="8135">MDQNDKMNYKHYNKFYDRLDFMKQRNLFFTISAALIILGIVSLFIFKLNLGIDFQAGHGLTCRARSRSQ</sequence>
<evidence type="ECO:0000256" key="1">
    <source>
        <dbReference type="SAM" id="Phobius"/>
    </source>
</evidence>
<name>A0A4Y1ZGU2_9BACL</name>
<keyword evidence="1" id="KW-0472">Membrane</keyword>
<keyword evidence="1" id="KW-0812">Transmembrane</keyword>
<protein>
    <recommendedName>
        <fullName evidence="4">Protein translocase subunit SecF</fullName>
    </recommendedName>
</protein>
<accession>A0A4Y1ZGU2</accession>
<keyword evidence="1" id="KW-1133">Transmembrane helix</keyword>
<evidence type="ECO:0000313" key="2">
    <source>
        <dbReference type="EMBL" id="GAY78377.1"/>
    </source>
</evidence>
<evidence type="ECO:0000313" key="3">
    <source>
        <dbReference type="Proteomes" id="UP000319716"/>
    </source>
</evidence>
<dbReference type="Pfam" id="PF07549">
    <property type="entry name" value="Sec_GG"/>
    <property type="match status" value="1"/>
</dbReference>
<dbReference type="Proteomes" id="UP000319716">
    <property type="component" value="Unassembled WGS sequence"/>
</dbReference>
<organism evidence="2 3">
    <name type="scientific">Sporolactobacillus inulinus</name>
    <dbReference type="NCBI Taxonomy" id="2078"/>
    <lineage>
        <taxon>Bacteria</taxon>
        <taxon>Bacillati</taxon>
        <taxon>Bacillota</taxon>
        <taxon>Bacilli</taxon>
        <taxon>Bacillales</taxon>
        <taxon>Sporolactobacillaceae</taxon>
        <taxon>Sporolactobacillus</taxon>
    </lineage>
</organism>
<feature type="transmembrane region" description="Helical" evidence="1">
    <location>
        <begin position="27"/>
        <end position="46"/>
    </location>
</feature>
<dbReference type="AlphaFoldDB" id="A0A4Y1ZGU2"/>
<comment type="caution">
    <text evidence="2">The sequence shown here is derived from an EMBL/GenBank/DDBJ whole genome shotgun (WGS) entry which is preliminary data.</text>
</comment>
<evidence type="ECO:0008006" key="4">
    <source>
        <dbReference type="Google" id="ProtNLM"/>
    </source>
</evidence>
<dbReference type="EMBL" id="BEXB01000047">
    <property type="protein sequence ID" value="GAY78377.1"/>
    <property type="molecule type" value="Genomic_DNA"/>
</dbReference>